<dbReference type="InterPro" id="IPR002403">
    <property type="entry name" value="Cyt_P450_E_grp-IV"/>
</dbReference>
<dbReference type="GO" id="GO:0008395">
    <property type="term" value="F:steroid hydroxylase activity"/>
    <property type="evidence" value="ECO:0007669"/>
    <property type="project" value="TreeGrafter"/>
</dbReference>
<evidence type="ECO:0000256" key="6">
    <source>
        <dbReference type="PIRSR" id="PIRSR602403-1"/>
    </source>
</evidence>
<keyword evidence="7" id="KW-0812">Transmembrane</keyword>
<comment type="cofactor">
    <cofactor evidence="1 6">
        <name>heme</name>
        <dbReference type="ChEBI" id="CHEBI:30413"/>
    </cofactor>
</comment>
<feature type="binding site" description="axial binding residue" evidence="6">
    <location>
        <position position="443"/>
    </location>
    <ligand>
        <name>heme</name>
        <dbReference type="ChEBI" id="CHEBI:30413"/>
    </ligand>
    <ligandPart>
        <name>Fe</name>
        <dbReference type="ChEBI" id="CHEBI:18248"/>
    </ligandPart>
</feature>
<dbReference type="GO" id="GO:0005506">
    <property type="term" value="F:iron ion binding"/>
    <property type="evidence" value="ECO:0007669"/>
    <property type="project" value="InterPro"/>
</dbReference>
<dbReference type="PANTHER" id="PTHR24304">
    <property type="entry name" value="CYTOCHROME P450 FAMILY 7"/>
    <property type="match status" value="1"/>
</dbReference>
<dbReference type="Gene3D" id="1.10.630.10">
    <property type="entry name" value="Cytochrome P450"/>
    <property type="match status" value="1"/>
</dbReference>
<comment type="similarity">
    <text evidence="2">Belongs to the cytochrome P450 family.</text>
</comment>
<evidence type="ECO:0000256" key="7">
    <source>
        <dbReference type="SAM" id="Phobius"/>
    </source>
</evidence>
<gene>
    <name evidence="8" type="ORF">R3P38DRAFT_3070459</name>
</gene>
<evidence type="ECO:0000313" key="9">
    <source>
        <dbReference type="Proteomes" id="UP001362999"/>
    </source>
</evidence>
<organism evidence="8 9">
    <name type="scientific">Favolaschia claudopus</name>
    <dbReference type="NCBI Taxonomy" id="2862362"/>
    <lineage>
        <taxon>Eukaryota</taxon>
        <taxon>Fungi</taxon>
        <taxon>Dikarya</taxon>
        <taxon>Basidiomycota</taxon>
        <taxon>Agaricomycotina</taxon>
        <taxon>Agaricomycetes</taxon>
        <taxon>Agaricomycetidae</taxon>
        <taxon>Agaricales</taxon>
        <taxon>Marasmiineae</taxon>
        <taxon>Mycenaceae</taxon>
        <taxon>Favolaschia</taxon>
    </lineage>
</organism>
<dbReference type="PANTHER" id="PTHR24304:SF2">
    <property type="entry name" value="24-HYDROXYCHOLESTEROL 7-ALPHA-HYDROXYLASE"/>
    <property type="match status" value="1"/>
</dbReference>
<proteinExistence type="inferred from homology"/>
<keyword evidence="7" id="KW-0472">Membrane</keyword>
<keyword evidence="5 6" id="KW-0408">Iron</keyword>
<comment type="caution">
    <text evidence="8">The sequence shown here is derived from an EMBL/GenBank/DDBJ whole genome shotgun (WGS) entry which is preliminary data.</text>
</comment>
<evidence type="ECO:0000256" key="5">
    <source>
        <dbReference type="ARBA" id="ARBA00023004"/>
    </source>
</evidence>
<dbReference type="AlphaFoldDB" id="A0AAW0A077"/>
<dbReference type="Pfam" id="PF00067">
    <property type="entry name" value="p450"/>
    <property type="match status" value="1"/>
</dbReference>
<sequence>MVHVSDAIGREAPLSRLSAAMFTSQASAIAMSMFILSIINYLIKHLLRNFTRQSENDIPVVQTVVDQWTFGSKTAFEFYTTRTPFLKDCTYRYGRAFKFRMGRKTMHIVSTMTASKTFYFNRELDHKEPHFRALVALGSSGDRNLLAIPVHKHFLPSFGRRMSRLEIAQGITAPLYIQLSQQFEHLSPNTHQLSEMIGRTLYDVLSRVVFGNSFPLNTYEDFVTLDDGFNMLAGPWPFVAYSAVRARERLLAVLTEYIKTQEEGKTETASIISSALKSVQSLPFREKAACLLSLFWSIHSNLRKSIWWMTAHLARDPEARCQIHDEISTTLQSFDQDFGSYLRKEPDSMFKEFSTVDSVVSETNRLFSLPGSFRVASVDTELQLDNGRTMKVPRGDMVMFDTRPYHLDDSVYPDATCFQADRFIEPKMDVPDIMSWGTGPHMCKGKVFAHHVMKVWAVALLERWDIETTDEIPELAPASANTIADPAQDILITLHIRPQA</sequence>
<dbReference type="SUPFAM" id="SSF48264">
    <property type="entry name" value="Cytochrome P450"/>
    <property type="match status" value="1"/>
</dbReference>
<keyword evidence="4 6" id="KW-0479">Metal-binding</keyword>
<evidence type="ECO:0000256" key="2">
    <source>
        <dbReference type="ARBA" id="ARBA00010617"/>
    </source>
</evidence>
<reference evidence="8 9" key="1">
    <citation type="journal article" date="2024" name="J Genomics">
        <title>Draft genome sequencing and assembly of Favolaschia claudopus CIRM-BRFM 2984 isolated from oak limbs.</title>
        <authorList>
            <person name="Navarro D."/>
            <person name="Drula E."/>
            <person name="Chaduli D."/>
            <person name="Cazenave R."/>
            <person name="Ahrendt S."/>
            <person name="Wang J."/>
            <person name="Lipzen A."/>
            <person name="Daum C."/>
            <person name="Barry K."/>
            <person name="Grigoriev I.V."/>
            <person name="Favel A."/>
            <person name="Rosso M.N."/>
            <person name="Martin F."/>
        </authorList>
    </citation>
    <scope>NUCLEOTIDE SEQUENCE [LARGE SCALE GENOMIC DNA]</scope>
    <source>
        <strain evidence="8 9">CIRM-BRFM 2984</strain>
    </source>
</reference>
<evidence type="ECO:0000256" key="3">
    <source>
        <dbReference type="ARBA" id="ARBA00022617"/>
    </source>
</evidence>
<dbReference type="InterPro" id="IPR050529">
    <property type="entry name" value="CYP450_sterol_14alpha_dmase"/>
</dbReference>
<dbReference type="InterPro" id="IPR036396">
    <property type="entry name" value="Cyt_P450_sf"/>
</dbReference>
<dbReference type="GO" id="GO:0016705">
    <property type="term" value="F:oxidoreductase activity, acting on paired donors, with incorporation or reduction of molecular oxygen"/>
    <property type="evidence" value="ECO:0007669"/>
    <property type="project" value="InterPro"/>
</dbReference>
<dbReference type="PRINTS" id="PR00465">
    <property type="entry name" value="EP450IV"/>
</dbReference>
<protein>
    <submittedName>
        <fullName evidence="8">Cytochrome P450</fullName>
    </submittedName>
</protein>
<dbReference type="GO" id="GO:0020037">
    <property type="term" value="F:heme binding"/>
    <property type="evidence" value="ECO:0007669"/>
    <property type="project" value="InterPro"/>
</dbReference>
<name>A0AAW0A077_9AGAR</name>
<dbReference type="InterPro" id="IPR001128">
    <property type="entry name" value="Cyt_P450"/>
</dbReference>
<keyword evidence="9" id="KW-1185">Reference proteome</keyword>
<evidence type="ECO:0000313" key="8">
    <source>
        <dbReference type="EMBL" id="KAK6996789.1"/>
    </source>
</evidence>
<evidence type="ECO:0000256" key="1">
    <source>
        <dbReference type="ARBA" id="ARBA00001971"/>
    </source>
</evidence>
<accession>A0AAW0A077</accession>
<keyword evidence="7" id="KW-1133">Transmembrane helix</keyword>
<feature type="transmembrane region" description="Helical" evidence="7">
    <location>
        <begin position="20"/>
        <end position="43"/>
    </location>
</feature>
<evidence type="ECO:0000256" key="4">
    <source>
        <dbReference type="ARBA" id="ARBA00022723"/>
    </source>
</evidence>
<dbReference type="Proteomes" id="UP001362999">
    <property type="component" value="Unassembled WGS sequence"/>
</dbReference>
<keyword evidence="3 6" id="KW-0349">Heme</keyword>
<dbReference type="EMBL" id="JAWWNJ010000096">
    <property type="protein sequence ID" value="KAK6996789.1"/>
    <property type="molecule type" value="Genomic_DNA"/>
</dbReference>